<feature type="domain" description="KAP NTPase" evidence="1">
    <location>
        <begin position="20"/>
        <end position="275"/>
    </location>
</feature>
<dbReference type="SUPFAM" id="SSF52540">
    <property type="entry name" value="P-loop containing nucleoside triphosphate hydrolases"/>
    <property type="match status" value="1"/>
</dbReference>
<dbReference type="Gene3D" id="3.40.50.300">
    <property type="entry name" value="P-loop containing nucleotide triphosphate hydrolases"/>
    <property type="match status" value="1"/>
</dbReference>
<dbReference type="PANTHER" id="PTHR22674">
    <property type="entry name" value="NTPASE, KAP FAMILY P-LOOP DOMAIN-CONTAINING 1"/>
    <property type="match status" value="1"/>
</dbReference>
<name>B0T9F6_CAUSK</name>
<keyword evidence="2" id="KW-0614">Plasmid</keyword>
<gene>
    <name evidence="2" type="ordered locus">Caul_5211</name>
</gene>
<accession>B0T9F6</accession>
<dbReference type="HOGENOM" id="CLU_632623_0_0_5"/>
<dbReference type="PANTHER" id="PTHR22674:SF6">
    <property type="entry name" value="NTPASE KAP FAMILY P-LOOP DOMAIN-CONTAINING PROTEIN 1"/>
    <property type="match status" value="1"/>
</dbReference>
<proteinExistence type="predicted"/>
<sequence length="419" mass="47107">MYNADRPLTDRNQDELGVAAVADAVAETIAALQPDDGLVIGLQSPWGMGKSTFLNFLTEKLGSRSDTIIVRFAPWLVDERNALLQELFAEMARGLERAEKRHAQRWDVQENLNRRIVAQRLRQFARAAERLKSLPEAPHLSWAKDLMNLPGLREAAATAKFIVSSAAVFKPKDETLRELRDSIATRLSLLKHKVVVVIDDVDRLERAEAREVFRLVRAVADFPNTTYLVAFDREPLDLDGEEPDIGRTYLDKIIQVPISLPEPEAVDLQRILTRALWGVSGRAGVVRRPLRQGGDARTAAWEQQRLGAALGPLVRTYLTSPRRIGIIHNILMTSWSSVSEDVDLSDFLIHLCLINFDRPLAAWVEDYIAVKETGRRRGRDPAVSAALRARLDALLDSAVRHRADRLALLRSLLPSMRSY</sequence>
<reference evidence="2" key="1">
    <citation type="submission" date="2008-01" db="EMBL/GenBank/DDBJ databases">
        <title>Complete sequence of plasmid1 pCAUL01 of Caulobacter sp. K31.</title>
        <authorList>
            <consortium name="US DOE Joint Genome Institute"/>
            <person name="Copeland A."/>
            <person name="Lucas S."/>
            <person name="Lapidus A."/>
            <person name="Barry K."/>
            <person name="Glavina del Rio T."/>
            <person name="Dalin E."/>
            <person name="Tice H."/>
            <person name="Pitluck S."/>
            <person name="Bruce D."/>
            <person name="Goodwin L."/>
            <person name="Thompson L.S."/>
            <person name="Brettin T."/>
            <person name="Detter J.C."/>
            <person name="Han C."/>
            <person name="Schmutz J."/>
            <person name="Larimer F."/>
            <person name="Land M."/>
            <person name="Hauser L."/>
            <person name="Kyrpides N."/>
            <person name="Kim E."/>
            <person name="Stephens C."/>
            <person name="Richardson P."/>
        </authorList>
    </citation>
    <scope>NUCLEOTIDE SEQUENCE [LARGE SCALE GENOMIC DNA]</scope>
    <source>
        <plasmid evidence="2">K31</plasmid>
        <plasmid evidence="2">pCAUL01</plasmid>
    </source>
</reference>
<dbReference type="EMBL" id="CP000928">
    <property type="protein sequence ID" value="ABZ74331.1"/>
    <property type="molecule type" value="Genomic_DNA"/>
</dbReference>
<protein>
    <submittedName>
        <fullName evidence="2">KAP P-loop domain protein</fullName>
    </submittedName>
</protein>
<dbReference type="OrthoDB" id="88903at2"/>
<dbReference type="InterPro" id="IPR011646">
    <property type="entry name" value="KAP_P-loop"/>
</dbReference>
<dbReference type="InterPro" id="IPR027417">
    <property type="entry name" value="P-loop_NTPase"/>
</dbReference>
<dbReference type="InterPro" id="IPR052754">
    <property type="entry name" value="NTPase_KAP_P-loop"/>
</dbReference>
<organism evidence="2">
    <name type="scientific">Caulobacter sp. (strain K31)</name>
    <dbReference type="NCBI Taxonomy" id="366602"/>
    <lineage>
        <taxon>Bacteria</taxon>
        <taxon>Pseudomonadati</taxon>
        <taxon>Pseudomonadota</taxon>
        <taxon>Alphaproteobacteria</taxon>
        <taxon>Caulobacterales</taxon>
        <taxon>Caulobacteraceae</taxon>
        <taxon>Caulobacter</taxon>
    </lineage>
</organism>
<dbReference type="KEGG" id="cak:Caul_5211"/>
<dbReference type="AlphaFoldDB" id="B0T9F6"/>
<evidence type="ECO:0000259" key="1">
    <source>
        <dbReference type="Pfam" id="PF07693"/>
    </source>
</evidence>
<geneLocation type="plasmid" evidence="2">
    <name>pCAUL01</name>
</geneLocation>
<evidence type="ECO:0000313" key="2">
    <source>
        <dbReference type="EMBL" id="ABZ74331.1"/>
    </source>
</evidence>
<dbReference type="Pfam" id="PF07693">
    <property type="entry name" value="KAP_NTPase"/>
    <property type="match status" value="1"/>
</dbReference>